<gene>
    <name evidence="3" type="ORF">WJX84_007963</name>
</gene>
<evidence type="ECO:0000256" key="2">
    <source>
        <dbReference type="SAM" id="MobiDB-lite"/>
    </source>
</evidence>
<keyword evidence="1" id="KW-0175">Coiled coil</keyword>
<sequence length="118" mass="13199">MAQLQAGAQAKKLQQHQNFTRKSLTKQERLLDLLKQKAGMVKSLQTELQASQTIHKEQSQHLNDTKDALAQSQQDVARKEQLVQGLQDRVARELSGNSALLTQLQVPQLPAQACASMW</sequence>
<reference evidence="3 4" key="1">
    <citation type="journal article" date="2024" name="Nat. Commun.">
        <title>Phylogenomics reveals the evolutionary origins of lichenization in chlorophyte algae.</title>
        <authorList>
            <person name="Puginier C."/>
            <person name="Libourel C."/>
            <person name="Otte J."/>
            <person name="Skaloud P."/>
            <person name="Haon M."/>
            <person name="Grisel S."/>
            <person name="Petersen M."/>
            <person name="Berrin J.G."/>
            <person name="Delaux P.M."/>
            <person name="Dal Grande F."/>
            <person name="Keller J."/>
        </authorList>
    </citation>
    <scope>NUCLEOTIDE SEQUENCE [LARGE SCALE GENOMIC DNA]</scope>
    <source>
        <strain evidence="3 4">SAG 2523</strain>
    </source>
</reference>
<evidence type="ECO:0000256" key="1">
    <source>
        <dbReference type="SAM" id="Coils"/>
    </source>
</evidence>
<feature type="coiled-coil region" evidence="1">
    <location>
        <begin position="62"/>
        <end position="89"/>
    </location>
</feature>
<organism evidence="3 4">
    <name type="scientific">Apatococcus fuscideae</name>
    <dbReference type="NCBI Taxonomy" id="2026836"/>
    <lineage>
        <taxon>Eukaryota</taxon>
        <taxon>Viridiplantae</taxon>
        <taxon>Chlorophyta</taxon>
        <taxon>core chlorophytes</taxon>
        <taxon>Trebouxiophyceae</taxon>
        <taxon>Chlorellales</taxon>
        <taxon>Chlorellaceae</taxon>
        <taxon>Apatococcus</taxon>
    </lineage>
</organism>
<dbReference type="AlphaFoldDB" id="A0AAW1T3V1"/>
<feature type="region of interest" description="Disordered" evidence="2">
    <location>
        <begin position="1"/>
        <end position="21"/>
    </location>
</feature>
<accession>A0AAW1T3V1</accession>
<keyword evidence="4" id="KW-1185">Reference proteome</keyword>
<evidence type="ECO:0000313" key="4">
    <source>
        <dbReference type="Proteomes" id="UP001485043"/>
    </source>
</evidence>
<feature type="compositionally biased region" description="Low complexity" evidence="2">
    <location>
        <begin position="1"/>
        <end position="17"/>
    </location>
</feature>
<protein>
    <submittedName>
        <fullName evidence="3">Uncharacterized protein</fullName>
    </submittedName>
</protein>
<dbReference type="EMBL" id="JALJOV010000485">
    <property type="protein sequence ID" value="KAK9863342.1"/>
    <property type="molecule type" value="Genomic_DNA"/>
</dbReference>
<proteinExistence type="predicted"/>
<name>A0AAW1T3V1_9CHLO</name>
<dbReference type="Proteomes" id="UP001485043">
    <property type="component" value="Unassembled WGS sequence"/>
</dbReference>
<evidence type="ECO:0000313" key="3">
    <source>
        <dbReference type="EMBL" id="KAK9863342.1"/>
    </source>
</evidence>
<comment type="caution">
    <text evidence="3">The sequence shown here is derived from an EMBL/GenBank/DDBJ whole genome shotgun (WGS) entry which is preliminary data.</text>
</comment>